<dbReference type="AlphaFoldDB" id="A0A6V8IFY2"/>
<name>A0A6V8IFY2_9PROT</name>
<dbReference type="Proteomes" id="UP000548726">
    <property type="component" value="Unassembled WGS sequence"/>
</dbReference>
<dbReference type="GO" id="GO:0006355">
    <property type="term" value="P:regulation of DNA-templated transcription"/>
    <property type="evidence" value="ECO:0007669"/>
    <property type="project" value="InterPro"/>
</dbReference>
<feature type="region of interest" description="Disordered" evidence="1">
    <location>
        <begin position="167"/>
        <end position="188"/>
    </location>
</feature>
<dbReference type="InterPro" id="IPR036388">
    <property type="entry name" value="WH-like_DNA-bd_sf"/>
</dbReference>
<dbReference type="Gene3D" id="1.10.10.10">
    <property type="entry name" value="Winged helix-like DNA-binding domain superfamily/Winged helix DNA-binding domain"/>
    <property type="match status" value="1"/>
</dbReference>
<accession>A0A6V8IFY2</accession>
<keyword evidence="3" id="KW-1185">Reference proteome</keyword>
<evidence type="ECO:0000313" key="2">
    <source>
        <dbReference type="EMBL" id="GFE94205.1"/>
    </source>
</evidence>
<dbReference type="OrthoDB" id="7282451at2"/>
<dbReference type="Pfam" id="PF13384">
    <property type="entry name" value="HTH_23"/>
    <property type="match status" value="1"/>
</dbReference>
<evidence type="ECO:0000313" key="3">
    <source>
        <dbReference type="Proteomes" id="UP000548726"/>
    </source>
</evidence>
<evidence type="ECO:0000256" key="1">
    <source>
        <dbReference type="SAM" id="MobiDB-lite"/>
    </source>
</evidence>
<dbReference type="InterPro" id="IPR016032">
    <property type="entry name" value="Sig_transdc_resp-reg_C-effctor"/>
</dbReference>
<dbReference type="GO" id="GO:0003677">
    <property type="term" value="F:DNA binding"/>
    <property type="evidence" value="ECO:0007669"/>
    <property type="project" value="InterPro"/>
</dbReference>
<comment type="caution">
    <text evidence="2">The sequence shown here is derived from an EMBL/GenBank/DDBJ whole genome shotgun (WGS) entry which is preliminary data.</text>
</comment>
<dbReference type="SUPFAM" id="SSF46894">
    <property type="entry name" value="C-terminal effector domain of the bipartite response regulators"/>
    <property type="match status" value="1"/>
</dbReference>
<proteinExistence type="predicted"/>
<reference evidence="2 3" key="1">
    <citation type="journal article" date="2020" name="Cell Rep.">
        <title>Local necrotic cells trigger systemic immune activation via gut microbiome dysbiosis in Drosophila.</title>
        <authorList>
            <person name="Kosakamoto H."/>
            <person name="Yamauchi T."/>
            <person name="Akuzawa-Tokita Y."/>
            <person name="Nishimura K."/>
            <person name="Soga T."/>
            <person name="Murakami T."/>
            <person name="Mori H."/>
            <person name="Yamamoto K."/>
            <person name="Miyazaki R."/>
            <person name="Koto A."/>
            <person name="Miura M."/>
            <person name="Obata F."/>
        </authorList>
    </citation>
    <scope>NUCLEOTIDE SEQUENCE [LARGE SCALE GENOMIC DNA]</scope>
    <source>
        <strain evidence="2 3">Ai</strain>
    </source>
</reference>
<dbReference type="EMBL" id="BLJP01000009">
    <property type="protein sequence ID" value="GFE94205.1"/>
    <property type="molecule type" value="Genomic_DNA"/>
</dbReference>
<gene>
    <name evidence="2" type="ORF">DmAi_22640</name>
</gene>
<sequence>MTQPNKRKYRKLSEAEWISAVELHKIGYSYKEIAERLSVSERAVCMHLPEAIAKVDAADAAVTERKENCISVRSPLPTMENPEECVRYVRQEMWSDVNLVRHALRREINAPVPNGRTIRALATAAEALSNAWKMSKEITRMDELTPQDELPVLVVREITPEEITELRKKQRAENQDLTSEELALLETGESSLIEDTTEIIEEKEYQE</sequence>
<dbReference type="RefSeq" id="WP_086656323.1">
    <property type="nucleotide sequence ID" value="NZ_BLJP01000009.1"/>
</dbReference>
<protein>
    <submittedName>
        <fullName evidence="2">Uncharacterized protein</fullName>
    </submittedName>
</protein>
<organism evidence="2 3">
    <name type="scientific">Acetobacter persici</name>
    <dbReference type="NCBI Taxonomy" id="1076596"/>
    <lineage>
        <taxon>Bacteria</taxon>
        <taxon>Pseudomonadati</taxon>
        <taxon>Pseudomonadota</taxon>
        <taxon>Alphaproteobacteria</taxon>
        <taxon>Acetobacterales</taxon>
        <taxon>Acetobacteraceae</taxon>
        <taxon>Acetobacter</taxon>
    </lineage>
</organism>